<keyword evidence="3" id="KW-1185">Reference proteome</keyword>
<organism evidence="2 3">
    <name type="scientific">Entomospira culicis</name>
    <dbReference type="NCBI Taxonomy" id="2719989"/>
    <lineage>
        <taxon>Bacteria</taxon>
        <taxon>Pseudomonadati</taxon>
        <taxon>Spirochaetota</taxon>
        <taxon>Spirochaetia</taxon>
        <taxon>Spirochaetales</taxon>
        <taxon>Spirochaetaceae</taxon>
        <taxon>Entomospira</taxon>
    </lineage>
</organism>
<dbReference type="Proteomes" id="UP000778951">
    <property type="component" value="Unassembled WGS sequence"/>
</dbReference>
<keyword evidence="1" id="KW-0472">Membrane</keyword>
<comment type="caution">
    <text evidence="2">The sequence shown here is derived from an EMBL/GenBank/DDBJ whole genome shotgun (WGS) entry which is preliminary data.</text>
</comment>
<evidence type="ECO:0000256" key="1">
    <source>
        <dbReference type="SAM" id="Phobius"/>
    </source>
</evidence>
<evidence type="ECO:0000313" key="2">
    <source>
        <dbReference type="EMBL" id="NIZ69254.1"/>
    </source>
</evidence>
<keyword evidence="1" id="KW-1133">Transmembrane helix</keyword>
<accession>A0A968GHU9</accession>
<protein>
    <submittedName>
        <fullName evidence="2">Uncharacterized protein</fullName>
    </submittedName>
</protein>
<sequence>MQTKMKLFLVGIVAMVILSTWLYASQRSNRRRSESQEQVVLLVEDLSTRVEKLEQEYYAFKVALLNQPTAVVKSSSWLIFLLPLFLMAFGLIYWQNMRKIQALQKEMEALRALLEEYKE</sequence>
<evidence type="ECO:0000313" key="3">
    <source>
        <dbReference type="Proteomes" id="UP000778951"/>
    </source>
</evidence>
<reference evidence="2" key="1">
    <citation type="submission" date="2020-03" db="EMBL/GenBank/DDBJ databases">
        <title>Spirochaetal bacteria isolated from arthropods constitute a novel genus Entomospira genus novum within the order Spirochaetales.</title>
        <authorList>
            <person name="Grana-Miraglia L."/>
            <person name="Sikutova S."/>
            <person name="Fingerle V."/>
            <person name="Sing A."/>
            <person name="Castillo-Ramirez S."/>
            <person name="Margos G."/>
            <person name="Rudolf I."/>
        </authorList>
    </citation>
    <scope>NUCLEOTIDE SEQUENCE</scope>
    <source>
        <strain evidence="2">BR149</strain>
    </source>
</reference>
<feature type="transmembrane region" description="Helical" evidence="1">
    <location>
        <begin position="7"/>
        <end position="24"/>
    </location>
</feature>
<gene>
    <name evidence="2" type="ORF">HCT48_03375</name>
</gene>
<keyword evidence="1" id="KW-0812">Transmembrane</keyword>
<feature type="transmembrane region" description="Helical" evidence="1">
    <location>
        <begin position="75"/>
        <end position="94"/>
    </location>
</feature>
<dbReference type="AlphaFoldDB" id="A0A968GHU9"/>
<name>A0A968GHU9_9SPIO</name>
<proteinExistence type="predicted"/>
<dbReference type="RefSeq" id="WP_167695348.1">
    <property type="nucleotide sequence ID" value="NZ_CP118181.1"/>
</dbReference>
<dbReference type="EMBL" id="JAATLM010000001">
    <property type="protein sequence ID" value="NIZ69254.1"/>
    <property type="molecule type" value="Genomic_DNA"/>
</dbReference>